<dbReference type="KEGG" id="nhl:Nhal_0010"/>
<reference evidence="8" key="1">
    <citation type="submission" date="2010-04" db="EMBL/GenBank/DDBJ databases">
        <title>Complete genome sequence of Nitrosococcus halophilus Nc4, a salt-adapted, aerobic obligate ammonia-oxidizing sulfur purple bacterium.</title>
        <authorList>
            <consortium name="US DOE Joint Genome Institute"/>
            <person name="Campbell M.A."/>
            <person name="Malfatti S.A."/>
            <person name="Chain P.S.G."/>
            <person name="Heidelberg J.F."/>
            <person name="Ward B.B."/>
            <person name="Klotz M.G."/>
        </authorList>
    </citation>
    <scope>NUCLEOTIDE SEQUENCE [LARGE SCALE GENOMIC DNA]</scope>
    <source>
        <strain evidence="8">Nc4</strain>
    </source>
</reference>
<keyword evidence="2" id="KW-0560">Oxidoreductase</keyword>
<evidence type="ECO:0000256" key="3">
    <source>
        <dbReference type="ARBA" id="ARBA00023008"/>
    </source>
</evidence>
<gene>
    <name evidence="7" type="ordered locus">Nhal_0010</name>
</gene>
<evidence type="ECO:0000256" key="2">
    <source>
        <dbReference type="ARBA" id="ARBA00023002"/>
    </source>
</evidence>
<feature type="domain" description="Plastocyanin-like" evidence="5">
    <location>
        <begin position="348"/>
        <end position="446"/>
    </location>
</feature>
<keyword evidence="8" id="KW-1185">Reference proteome</keyword>
<dbReference type="GO" id="GO:0016491">
    <property type="term" value="F:oxidoreductase activity"/>
    <property type="evidence" value="ECO:0007669"/>
    <property type="project" value="UniProtKB-KW"/>
</dbReference>
<dbReference type="Pfam" id="PF00394">
    <property type="entry name" value="Cu-oxidase"/>
    <property type="match status" value="1"/>
</dbReference>
<dbReference type="STRING" id="472759.Nhal_0010"/>
<dbReference type="EMBL" id="CP001798">
    <property type="protein sequence ID" value="ADE13232.1"/>
    <property type="molecule type" value="Genomic_DNA"/>
</dbReference>
<keyword evidence="4" id="KW-0812">Transmembrane</keyword>
<dbReference type="PANTHER" id="PTHR11709">
    <property type="entry name" value="MULTI-COPPER OXIDASE"/>
    <property type="match status" value="1"/>
</dbReference>
<feature type="domain" description="Plastocyanin-like" evidence="6">
    <location>
        <begin position="194"/>
        <end position="292"/>
    </location>
</feature>
<dbReference type="InterPro" id="IPR001117">
    <property type="entry name" value="Cu-oxidase_2nd"/>
</dbReference>
<keyword evidence="3" id="KW-0186">Copper</keyword>
<dbReference type="InterPro" id="IPR011707">
    <property type="entry name" value="Cu-oxidase-like_N"/>
</dbReference>
<dbReference type="HOGENOM" id="CLU_034286_0_0_6"/>
<evidence type="ECO:0000256" key="4">
    <source>
        <dbReference type="SAM" id="Phobius"/>
    </source>
</evidence>
<dbReference type="Proteomes" id="UP000001844">
    <property type="component" value="Chromosome"/>
</dbReference>
<evidence type="ECO:0000256" key="1">
    <source>
        <dbReference type="ARBA" id="ARBA00022723"/>
    </source>
</evidence>
<evidence type="ECO:0000313" key="8">
    <source>
        <dbReference type="Proteomes" id="UP000001844"/>
    </source>
</evidence>
<dbReference type="PANTHER" id="PTHR11709:SF394">
    <property type="entry name" value="FI03373P-RELATED"/>
    <property type="match status" value="1"/>
</dbReference>
<evidence type="ECO:0000313" key="7">
    <source>
        <dbReference type="EMBL" id="ADE13232.1"/>
    </source>
</evidence>
<keyword evidence="4" id="KW-1133">Transmembrane helix</keyword>
<organism evidence="7 8">
    <name type="scientific">Nitrosococcus halophilus (strain Nc4)</name>
    <dbReference type="NCBI Taxonomy" id="472759"/>
    <lineage>
        <taxon>Bacteria</taxon>
        <taxon>Pseudomonadati</taxon>
        <taxon>Pseudomonadota</taxon>
        <taxon>Gammaproteobacteria</taxon>
        <taxon>Chromatiales</taxon>
        <taxon>Chromatiaceae</taxon>
        <taxon>Nitrosococcus</taxon>
    </lineage>
</organism>
<evidence type="ECO:0000259" key="5">
    <source>
        <dbReference type="Pfam" id="PF00394"/>
    </source>
</evidence>
<dbReference type="SUPFAM" id="SSF49503">
    <property type="entry name" value="Cupredoxins"/>
    <property type="match status" value="2"/>
</dbReference>
<dbReference type="Pfam" id="PF07732">
    <property type="entry name" value="Cu-oxidase_3"/>
    <property type="match status" value="1"/>
</dbReference>
<dbReference type="InterPro" id="IPR045087">
    <property type="entry name" value="Cu-oxidase_fam"/>
</dbReference>
<name>D5C444_NITHN</name>
<dbReference type="GO" id="GO:0005507">
    <property type="term" value="F:copper ion binding"/>
    <property type="evidence" value="ECO:0007669"/>
    <property type="project" value="InterPro"/>
</dbReference>
<accession>D5C444</accession>
<feature type="transmembrane region" description="Helical" evidence="4">
    <location>
        <begin position="542"/>
        <end position="562"/>
    </location>
</feature>
<proteinExistence type="predicted"/>
<dbReference type="eggNOG" id="COG2132">
    <property type="taxonomic scope" value="Bacteria"/>
</dbReference>
<evidence type="ECO:0000259" key="6">
    <source>
        <dbReference type="Pfam" id="PF07732"/>
    </source>
</evidence>
<sequence length="567" mass="63243">MSWPNLYEVKSKMVPRRFLVVFFLVVILFGAGLLAFPIGKNAYQPPPPTAKFDLSKLETEPVCPEVDPLWRKSQVIDGVLIEESPLCHPDNPALVAAFVKGTNNISHDTLMESGLAMDAVTKGEDLDGDGDPDVIEIRLEVAELNGRSPDYAEPIPGYFIAPGIQPGFWAFVPKTHGMSTENFESLKANPLLRLPSPTIRVEAGDRIRIILENTHYLPHTIHFHGVDHPYMNGMGKGNDGVPETSHRPVMPGESFIYEMKPRQTGTMLYHCHEQAPVHVMLGLMGMFVVEENRPNNWVQTLNVGAGQVRHPSVAVKENYDREYDLIYQEVDQDLNNLIRTANDPRLIAKATTRGYDMTEGTPDYFLLNGQSFPYTLRESLIVVNANERVKLRLANGGDDKYIAIHSHGHRMRITHYDGIEHNPEAQVTRDVADLSPAQRLDLVLTTIDDGLHSFGEGVWMFHDHQEKALTSDGMYPGGGITLIVYRSYLGENYMPLLHGVDIKPFFSKAFYERKVPAWSSYDEAGMLGDPELVTGFVSIRSLSLTFLAGLLLGGIVIVMGALKRRAS</sequence>
<protein>
    <submittedName>
        <fullName evidence="7">Multicopper oxidase type 3</fullName>
    </submittedName>
</protein>
<dbReference type="Gene3D" id="2.60.40.420">
    <property type="entry name" value="Cupredoxins - blue copper proteins"/>
    <property type="match status" value="1"/>
</dbReference>
<dbReference type="InterPro" id="IPR008972">
    <property type="entry name" value="Cupredoxin"/>
</dbReference>
<keyword evidence="1" id="KW-0479">Metal-binding</keyword>
<dbReference type="AlphaFoldDB" id="D5C444"/>
<keyword evidence="4" id="KW-0472">Membrane</keyword>